<reference evidence="5 6" key="1">
    <citation type="journal article" date="2016" name="Nat. Commun.">
        <title>Thousands of microbial genomes shed light on interconnected biogeochemical processes in an aquifer system.</title>
        <authorList>
            <person name="Anantharaman K."/>
            <person name="Brown C.T."/>
            <person name="Hug L.A."/>
            <person name="Sharon I."/>
            <person name="Castelle C.J."/>
            <person name="Probst A.J."/>
            <person name="Thomas B.C."/>
            <person name="Singh A."/>
            <person name="Wilkins M.J."/>
            <person name="Karaoz U."/>
            <person name="Brodie E.L."/>
            <person name="Williams K.H."/>
            <person name="Hubbard S.S."/>
            <person name="Banfield J.F."/>
        </authorList>
    </citation>
    <scope>NUCLEOTIDE SEQUENCE [LARGE SCALE GENOMIC DNA]</scope>
</reference>
<evidence type="ECO:0000256" key="1">
    <source>
        <dbReference type="ARBA" id="ARBA00006821"/>
    </source>
</evidence>
<dbReference type="PANTHER" id="PTHR36306">
    <property type="entry name" value="ALPHA-AMYLASE-RELATED-RELATED"/>
    <property type="match status" value="1"/>
</dbReference>
<accession>A0A1F5FJ48</accession>
<dbReference type="STRING" id="1817816.A2Y64_06890"/>
<feature type="domain" description="Glycoside hydrolase family 57 N-terminal" evidence="4">
    <location>
        <begin position="10"/>
        <end position="442"/>
    </location>
</feature>
<dbReference type="AlphaFoldDB" id="A0A1F5FJ48"/>
<evidence type="ECO:0000313" key="6">
    <source>
        <dbReference type="Proteomes" id="UP000177187"/>
    </source>
</evidence>
<dbReference type="Gene3D" id="3.20.110.10">
    <property type="entry name" value="Glycoside hydrolase 38, N terminal domain"/>
    <property type="match status" value="1"/>
</dbReference>
<evidence type="ECO:0000256" key="3">
    <source>
        <dbReference type="RuleBase" id="RU361196"/>
    </source>
</evidence>
<name>A0A1F5FJ48_9BACT</name>
<protein>
    <recommendedName>
        <fullName evidence="4">Glycoside hydrolase family 57 N-terminal domain-containing protein</fullName>
    </recommendedName>
</protein>
<dbReference type="CDD" id="cd10796">
    <property type="entry name" value="GH57N_APU"/>
    <property type="match status" value="1"/>
</dbReference>
<dbReference type="InterPro" id="IPR011330">
    <property type="entry name" value="Glyco_hydro/deAcase_b/a-brl"/>
</dbReference>
<proteinExistence type="inferred from homology"/>
<evidence type="ECO:0000313" key="5">
    <source>
        <dbReference type="EMBL" id="OGD79665.1"/>
    </source>
</evidence>
<dbReference type="EMBL" id="MFAF01000004">
    <property type="protein sequence ID" value="OGD79665.1"/>
    <property type="molecule type" value="Genomic_DNA"/>
</dbReference>
<organism evidence="5 6">
    <name type="scientific">Candidatus Coatesbacteria bacterium RBG_13_66_14</name>
    <dbReference type="NCBI Taxonomy" id="1817816"/>
    <lineage>
        <taxon>Bacteria</taxon>
        <taxon>Candidatus Coatesiibacteriota</taxon>
    </lineage>
</organism>
<dbReference type="InterPro" id="IPR004300">
    <property type="entry name" value="Glyco_hydro_57_N"/>
</dbReference>
<dbReference type="InterPro" id="IPR027291">
    <property type="entry name" value="Glyco_hydro_38_N_sf"/>
</dbReference>
<dbReference type="Pfam" id="PF03065">
    <property type="entry name" value="Glyco_hydro_57"/>
    <property type="match status" value="1"/>
</dbReference>
<keyword evidence="2 3" id="KW-0119">Carbohydrate metabolism</keyword>
<dbReference type="GO" id="GO:0003824">
    <property type="term" value="F:catalytic activity"/>
    <property type="evidence" value="ECO:0007669"/>
    <property type="project" value="InterPro"/>
</dbReference>
<evidence type="ECO:0000256" key="2">
    <source>
        <dbReference type="ARBA" id="ARBA00023277"/>
    </source>
</evidence>
<dbReference type="SUPFAM" id="SSF88713">
    <property type="entry name" value="Glycoside hydrolase/deacetylase"/>
    <property type="match status" value="1"/>
</dbReference>
<dbReference type="PANTHER" id="PTHR36306:SF1">
    <property type="entry name" value="ALPHA-AMYLASE-RELATED"/>
    <property type="match status" value="1"/>
</dbReference>
<comment type="similarity">
    <text evidence="1 3">Belongs to the glycosyl hydrolase 57 family.</text>
</comment>
<comment type="caution">
    <text evidence="5">The sequence shown here is derived from an EMBL/GenBank/DDBJ whole genome shotgun (WGS) entry which is preliminary data.</text>
</comment>
<dbReference type="InterPro" id="IPR052046">
    <property type="entry name" value="GH57_Enzymes"/>
</dbReference>
<sequence length="646" mass="71428">MPRDKLNLCLVWHQHQPLYRDPTVPGQRGGYRLPWVRLHGLRDYFGMAARLWERPGLRCCVNLTPILVRQLNDYLSGATDRLWEMTEKSVNGLGPGETLRLLRDAFDADWRNQILVHPRYAELFERYMPVSRSLADLDLWPEEGVPSRLAAEAVGIPRRDLVDLSVWANLAWFPVELREGQWVTPWGEHLSVAGLAAKGAGFDLGDVAELGRTWRRTLAAVIPLHRALAERGQVELTATPFAHPILPILVDSDSALIDRAGSVHPPRFSYPADARGQLELGLDVLREAYGSAPSGWWPAEGAVGRNVVGIFNDAGARWLATDEGVLKLALGREPAPAELATPWDAGVPVFFRDHPLSDAVGFHYSRLAPGEAAGDFLWGLRHRYAGLEGGCAAVILDGENAWGAYTRDGRDFLLALYDELLRADDIALTTPGAYLTELEERGATLPVIEDLPHASWIDEFGSEPGNDLGTWIGEPEENRAWELVAALRRALDGAGVTAGERPDVFLHVYAAEGSDWFWWYGTDQAAAPKAEREFDRLFRAHLAAAYRTAGLPVPEELDRPVILDYLVWTPDRGDVEVSAGTRLFVQLESPGGLEVRRPDGSSSRPDFMPIGGVMGLKTAWRAELGYPPAGEIELVLDGRRSVVRVT</sequence>
<dbReference type="GO" id="GO:0005975">
    <property type="term" value="P:carbohydrate metabolic process"/>
    <property type="evidence" value="ECO:0007669"/>
    <property type="project" value="InterPro"/>
</dbReference>
<dbReference type="Proteomes" id="UP000177187">
    <property type="component" value="Unassembled WGS sequence"/>
</dbReference>
<gene>
    <name evidence="5" type="ORF">A2Y64_06890</name>
</gene>
<evidence type="ECO:0000259" key="4">
    <source>
        <dbReference type="Pfam" id="PF03065"/>
    </source>
</evidence>